<organism evidence="9 10">
    <name type="scientific">Suipraeoptans intestinalis</name>
    <dbReference type="NCBI Taxonomy" id="2606628"/>
    <lineage>
        <taxon>Bacteria</taxon>
        <taxon>Bacillati</taxon>
        <taxon>Bacillota</taxon>
        <taxon>Clostridia</taxon>
        <taxon>Lachnospirales</taxon>
        <taxon>Lachnospiraceae</taxon>
        <taxon>Suipraeoptans</taxon>
    </lineage>
</organism>
<evidence type="ECO:0000256" key="2">
    <source>
        <dbReference type="ARBA" id="ARBA00022475"/>
    </source>
</evidence>
<dbReference type="Pfam" id="PF04277">
    <property type="entry name" value="OAD_gamma"/>
    <property type="match status" value="1"/>
</dbReference>
<protein>
    <submittedName>
        <fullName evidence="9">DUF3887 domain-containing protein</fullName>
    </submittedName>
</protein>
<comment type="caution">
    <text evidence="9">The sequence shown here is derived from an EMBL/GenBank/DDBJ whole genome shotgun (WGS) entry which is preliminary data.</text>
</comment>
<evidence type="ECO:0000256" key="8">
    <source>
        <dbReference type="SAM" id="SignalP"/>
    </source>
</evidence>
<name>A0A6N7UXU2_9FIRM</name>
<evidence type="ECO:0000256" key="5">
    <source>
        <dbReference type="ARBA" id="ARBA00023136"/>
    </source>
</evidence>
<gene>
    <name evidence="9" type="ORF">FYJ34_01720</name>
</gene>
<evidence type="ECO:0000256" key="3">
    <source>
        <dbReference type="ARBA" id="ARBA00022692"/>
    </source>
</evidence>
<evidence type="ECO:0000313" key="9">
    <source>
        <dbReference type="EMBL" id="MSR93029.1"/>
    </source>
</evidence>
<evidence type="ECO:0000256" key="7">
    <source>
        <dbReference type="SAM" id="Phobius"/>
    </source>
</evidence>
<evidence type="ECO:0000256" key="1">
    <source>
        <dbReference type="ARBA" id="ARBA00004236"/>
    </source>
</evidence>
<sequence length="262" mass="29155">MKKKIKMLLGLLALLLVVTGCSQKETAVTYNEEDLEKVAEVLINYCKGTDAQSKAQMKKAGEFALQLQLVQAQLPVEPRNFFGIVDSWDQAVKECGSYEGHGDFSLEEKNDGIRLVTTAQFEKREAELVFEFNQEEYLESLTVNAQYSTGEILKKAGMNTVLGMGTVFLVLIFISALISLFRFIPLLEAKRKKRRDLHKAEKAEETAKDGGEKVLSQTSADSQEDPQLVAVIAAAIAAAEDRPADGIVIRSIRRRPANNWKK</sequence>
<keyword evidence="10" id="KW-1185">Reference proteome</keyword>
<evidence type="ECO:0000256" key="4">
    <source>
        <dbReference type="ARBA" id="ARBA00022989"/>
    </source>
</evidence>
<keyword evidence="2" id="KW-1003">Cell membrane</keyword>
<proteinExistence type="predicted"/>
<evidence type="ECO:0000256" key="6">
    <source>
        <dbReference type="SAM" id="MobiDB-lite"/>
    </source>
</evidence>
<dbReference type="GO" id="GO:0015081">
    <property type="term" value="F:sodium ion transmembrane transporter activity"/>
    <property type="evidence" value="ECO:0007669"/>
    <property type="project" value="InterPro"/>
</dbReference>
<dbReference type="GO" id="GO:0036376">
    <property type="term" value="P:sodium ion export across plasma membrane"/>
    <property type="evidence" value="ECO:0007669"/>
    <property type="project" value="InterPro"/>
</dbReference>
<keyword evidence="3 7" id="KW-0812">Transmembrane</keyword>
<keyword evidence="8" id="KW-0732">Signal</keyword>
<dbReference type="InterPro" id="IPR005899">
    <property type="entry name" value="Na_pump_deCOase"/>
</dbReference>
<dbReference type="EMBL" id="VULY01000018">
    <property type="protein sequence ID" value="MSR93029.1"/>
    <property type="molecule type" value="Genomic_DNA"/>
</dbReference>
<dbReference type="RefSeq" id="WP_154475703.1">
    <property type="nucleotide sequence ID" value="NZ_VULY01000018.1"/>
</dbReference>
<keyword evidence="4 7" id="KW-1133">Transmembrane helix</keyword>
<feature type="signal peptide" evidence="8">
    <location>
        <begin position="1"/>
        <end position="23"/>
    </location>
</feature>
<dbReference type="GO" id="GO:0005886">
    <property type="term" value="C:plasma membrane"/>
    <property type="evidence" value="ECO:0007669"/>
    <property type="project" value="UniProtKB-SubCell"/>
</dbReference>
<dbReference type="AlphaFoldDB" id="A0A6N7UXU2"/>
<reference evidence="9 10" key="1">
    <citation type="submission" date="2019-08" db="EMBL/GenBank/DDBJ databases">
        <title>In-depth cultivation of the pig gut microbiome towards novel bacterial diversity and tailored functional studies.</title>
        <authorList>
            <person name="Wylensek D."/>
            <person name="Hitch T.C.A."/>
            <person name="Clavel T."/>
        </authorList>
    </citation>
    <scope>NUCLEOTIDE SEQUENCE [LARGE SCALE GENOMIC DNA]</scope>
    <source>
        <strain evidence="9 10">68-1-5</strain>
    </source>
</reference>
<feature type="compositionally biased region" description="Basic and acidic residues" evidence="6">
    <location>
        <begin position="198"/>
        <end position="212"/>
    </location>
</feature>
<feature type="transmembrane region" description="Helical" evidence="7">
    <location>
        <begin position="161"/>
        <end position="184"/>
    </location>
</feature>
<feature type="chain" id="PRO_5038700577" evidence="8">
    <location>
        <begin position="24"/>
        <end position="262"/>
    </location>
</feature>
<feature type="region of interest" description="Disordered" evidence="6">
    <location>
        <begin position="198"/>
        <end position="223"/>
    </location>
</feature>
<dbReference type="Proteomes" id="UP000434409">
    <property type="component" value="Unassembled WGS sequence"/>
</dbReference>
<accession>A0A6N7UXU2</accession>
<dbReference type="PROSITE" id="PS51257">
    <property type="entry name" value="PROKAR_LIPOPROTEIN"/>
    <property type="match status" value="1"/>
</dbReference>
<keyword evidence="5 7" id="KW-0472">Membrane</keyword>
<dbReference type="NCBIfam" id="TIGR01195">
    <property type="entry name" value="oadG_fam"/>
    <property type="match status" value="1"/>
</dbReference>
<comment type="subcellular location">
    <subcellularLocation>
        <location evidence="1">Cell membrane</location>
    </subcellularLocation>
</comment>
<evidence type="ECO:0000313" key="10">
    <source>
        <dbReference type="Proteomes" id="UP000434409"/>
    </source>
</evidence>